<dbReference type="SUPFAM" id="SSF48403">
    <property type="entry name" value="Ankyrin repeat"/>
    <property type="match status" value="1"/>
</dbReference>
<dbReference type="VEuPathDB" id="AmoebaDB:DICPUDRAFT_80348"/>
<name>F0ZQ84_DICPU</name>
<gene>
    <name evidence="1" type="ORF">DICPUDRAFT_80348</name>
</gene>
<keyword evidence="2" id="KW-1185">Reference proteome</keyword>
<proteinExistence type="predicted"/>
<dbReference type="AlphaFoldDB" id="F0ZQ84"/>
<dbReference type="Proteomes" id="UP000001064">
    <property type="component" value="Unassembled WGS sequence"/>
</dbReference>
<dbReference type="FunCoup" id="F0ZQ84">
    <property type="interactions" value="6"/>
</dbReference>
<dbReference type="OrthoDB" id="24447at2759"/>
<dbReference type="GeneID" id="10502772"/>
<evidence type="ECO:0000313" key="2">
    <source>
        <dbReference type="Proteomes" id="UP000001064"/>
    </source>
</evidence>
<dbReference type="InParanoid" id="F0ZQ84"/>
<dbReference type="RefSeq" id="XP_003289577.1">
    <property type="nucleotide sequence ID" value="XM_003289529.1"/>
</dbReference>
<dbReference type="OMA" id="ILHENTF"/>
<sequence length="719" mass="86543">MDRNPISLVFHNVYLTHKIFGYIKEINKSLHYFTYDFYYSPLDLIIKNNNKQFLITRLKLYEKYFINSNNNNNNNNNLQYDSDKFKYYLEFNNLESDILFQWKEFDVEILELMERLFPGVIEYKNVHLKYAINNANVELFKKIEKKVQFIQIFDTDISFNINKCSNKEIIEMYDYLTNKYPFQTNQQTIQRILKSIANESKSEELFEFFLKETEIKYTFKDYNFKLLFIEALSSNNLEIIKLILSKMDQKETIEESDSSSLEQYITIYNYKIFKSEFMEISTDYLFNTKLIDFVEQIYEFSNIELSKKSLYIHIKSEEMAKFVFSKNYPIQKLHFTDQCLNDDLSNTDIFKDKKISWIPTKLNHQKYAYMKRVGTVIGYYNRMIGNYFDKIQKKSKGLSSETFDIINEIGKKYTTWASTQIFNSLEFRYNKKKVHLLLSNIVDLSDWDDLSKPEPFVVDFEKRKKFLKEISQVPLYIETLIEYLSKFQNSINLFHKFKFNPHINLNINQHNLMKCIETYGLSNYVKDHFIQKKLDKKNIGYIFYRSIIEKVNQKLILFLIQDDLVILDIKSIMEKSILHENTFIIDLILSIGNFKNFNFYNQILKQKTQHSKYQQNFYSHHLNSFSDYLNLVHHLIIYYSYINNRFEMIKYLLDQNYKSNNNNSNNNNYLSDFIIPIHLLNDQSILFLKNINLFSGYNKSYYINDSNIIQSNDNLVLNF</sequence>
<organism evidence="1 2">
    <name type="scientific">Dictyostelium purpureum</name>
    <name type="common">Slime mold</name>
    <dbReference type="NCBI Taxonomy" id="5786"/>
    <lineage>
        <taxon>Eukaryota</taxon>
        <taxon>Amoebozoa</taxon>
        <taxon>Evosea</taxon>
        <taxon>Eumycetozoa</taxon>
        <taxon>Dictyostelia</taxon>
        <taxon>Dictyosteliales</taxon>
        <taxon>Dictyosteliaceae</taxon>
        <taxon>Dictyostelium</taxon>
    </lineage>
</organism>
<dbReference type="InterPro" id="IPR036770">
    <property type="entry name" value="Ankyrin_rpt-contain_sf"/>
</dbReference>
<dbReference type="KEGG" id="dpp:DICPUDRAFT_80348"/>
<reference evidence="2" key="1">
    <citation type="journal article" date="2011" name="Genome Biol.">
        <title>Comparative genomics of the social amoebae Dictyostelium discoideum and Dictyostelium purpureum.</title>
        <authorList>
            <consortium name="US DOE Joint Genome Institute (JGI-PGF)"/>
            <person name="Sucgang R."/>
            <person name="Kuo A."/>
            <person name="Tian X."/>
            <person name="Salerno W."/>
            <person name="Parikh A."/>
            <person name="Feasley C.L."/>
            <person name="Dalin E."/>
            <person name="Tu H."/>
            <person name="Huang E."/>
            <person name="Barry K."/>
            <person name="Lindquist E."/>
            <person name="Shapiro H."/>
            <person name="Bruce D."/>
            <person name="Schmutz J."/>
            <person name="Salamov A."/>
            <person name="Fey P."/>
            <person name="Gaudet P."/>
            <person name="Anjard C."/>
            <person name="Babu M.M."/>
            <person name="Basu S."/>
            <person name="Bushmanova Y."/>
            <person name="van der Wel H."/>
            <person name="Katoh-Kurasawa M."/>
            <person name="Dinh C."/>
            <person name="Coutinho P.M."/>
            <person name="Saito T."/>
            <person name="Elias M."/>
            <person name="Schaap P."/>
            <person name="Kay R.R."/>
            <person name="Henrissat B."/>
            <person name="Eichinger L."/>
            <person name="Rivero F."/>
            <person name="Putnam N.H."/>
            <person name="West C.M."/>
            <person name="Loomis W.F."/>
            <person name="Chisholm R.L."/>
            <person name="Shaulsky G."/>
            <person name="Strassmann J.E."/>
            <person name="Queller D.C."/>
            <person name="Kuspa A."/>
            <person name="Grigoriev I.V."/>
        </authorList>
    </citation>
    <scope>NUCLEOTIDE SEQUENCE [LARGE SCALE GENOMIC DNA]</scope>
    <source>
        <strain evidence="2">QSDP1</strain>
    </source>
</reference>
<dbReference type="EMBL" id="GL871121">
    <property type="protein sequence ID" value="EGC33894.1"/>
    <property type="molecule type" value="Genomic_DNA"/>
</dbReference>
<protein>
    <submittedName>
        <fullName evidence="1">Uncharacterized protein</fullName>
    </submittedName>
</protein>
<evidence type="ECO:0000313" key="1">
    <source>
        <dbReference type="EMBL" id="EGC33894.1"/>
    </source>
</evidence>
<accession>F0ZQ84</accession>